<proteinExistence type="predicted"/>
<keyword evidence="2 4" id="KW-0238">DNA-binding</keyword>
<evidence type="ECO:0000313" key="7">
    <source>
        <dbReference type="Proteomes" id="UP000052268"/>
    </source>
</evidence>
<dbReference type="InterPro" id="IPR001647">
    <property type="entry name" value="HTH_TetR"/>
</dbReference>
<protein>
    <submittedName>
        <fullName evidence="6">TetR family transcriptional regulator</fullName>
    </submittedName>
</protein>
<comment type="caution">
    <text evidence="6">The sequence shown here is derived from an EMBL/GenBank/DDBJ whole genome shotgun (WGS) entry which is preliminary data.</text>
</comment>
<keyword evidence="7" id="KW-1185">Reference proteome</keyword>
<dbReference type="InterPro" id="IPR050109">
    <property type="entry name" value="HTH-type_TetR-like_transc_reg"/>
</dbReference>
<sequence length="216" mass="23220">MSGDDTRTGDKARPIGRPSLEAAGQLEQALLAAALKVFIEAGFQAASMEAIAREAGVTKRTLYRRARNKGELFVDVVDRLAQQAGMPQLSCIAPGPLKQRLTSASEILLGWLLEPKALALYRLIVADAARHPGLARTVDGPFQRASDAVAAILALDDPRPAPTVRLGADMFVRLVAGEALDRAAQGIEPAAVTQQVRERSIAAVEFFLAGWRTWRV</sequence>
<dbReference type="PROSITE" id="PS50977">
    <property type="entry name" value="HTH_TETR_2"/>
    <property type="match status" value="1"/>
</dbReference>
<dbReference type="PATRIC" id="fig|1114963.3.peg.3480"/>
<dbReference type="Gene3D" id="1.10.357.10">
    <property type="entry name" value="Tetracycline Repressor, domain 2"/>
    <property type="match status" value="1"/>
</dbReference>
<evidence type="ECO:0000259" key="5">
    <source>
        <dbReference type="PROSITE" id="PS50977"/>
    </source>
</evidence>
<dbReference type="InterPro" id="IPR039536">
    <property type="entry name" value="TetR_C_Proteobacteria"/>
</dbReference>
<feature type="DNA-binding region" description="H-T-H motif" evidence="4">
    <location>
        <begin position="47"/>
        <end position="66"/>
    </location>
</feature>
<keyword evidence="1" id="KW-0805">Transcription regulation</keyword>
<reference evidence="6 7" key="1">
    <citation type="journal article" date="2015" name="G3 (Bethesda)">
        <title>Insights into Ongoing Evolution of the Hexachlorocyclohexane Catabolic Pathway from Comparative Genomics of Ten Sphingomonadaceae Strains.</title>
        <authorList>
            <person name="Pearce S.L."/>
            <person name="Oakeshott J.G."/>
            <person name="Pandey G."/>
        </authorList>
    </citation>
    <scope>NUCLEOTIDE SEQUENCE [LARGE SCALE GENOMIC DNA]</scope>
    <source>
        <strain evidence="6 7">LL02</strain>
    </source>
</reference>
<dbReference type="PANTHER" id="PTHR30055">
    <property type="entry name" value="HTH-TYPE TRANSCRIPTIONAL REGULATOR RUTR"/>
    <property type="match status" value="1"/>
</dbReference>
<dbReference type="AlphaFoldDB" id="A0A0J7XPI1"/>
<name>A0A0J7XPI1_9SPHN</name>
<dbReference type="SUPFAM" id="SSF46689">
    <property type="entry name" value="Homeodomain-like"/>
    <property type="match status" value="1"/>
</dbReference>
<evidence type="ECO:0000256" key="1">
    <source>
        <dbReference type="ARBA" id="ARBA00023015"/>
    </source>
</evidence>
<accession>A0A0J7XPI1</accession>
<dbReference type="GO" id="GO:0003700">
    <property type="term" value="F:DNA-binding transcription factor activity"/>
    <property type="evidence" value="ECO:0007669"/>
    <property type="project" value="TreeGrafter"/>
</dbReference>
<dbReference type="PANTHER" id="PTHR30055:SF234">
    <property type="entry name" value="HTH-TYPE TRANSCRIPTIONAL REGULATOR BETI"/>
    <property type="match status" value="1"/>
</dbReference>
<evidence type="ECO:0000256" key="2">
    <source>
        <dbReference type="ARBA" id="ARBA00023125"/>
    </source>
</evidence>
<evidence type="ECO:0000256" key="3">
    <source>
        <dbReference type="ARBA" id="ARBA00023163"/>
    </source>
</evidence>
<dbReference type="Pfam" id="PF00440">
    <property type="entry name" value="TetR_N"/>
    <property type="match status" value="1"/>
</dbReference>
<feature type="domain" description="HTH tetR-type" evidence="5">
    <location>
        <begin position="24"/>
        <end position="84"/>
    </location>
</feature>
<dbReference type="EMBL" id="JACU01000007">
    <property type="protein sequence ID" value="KMS53577.1"/>
    <property type="molecule type" value="Genomic_DNA"/>
</dbReference>
<dbReference type="OrthoDB" id="5292901at2"/>
<dbReference type="PRINTS" id="PR00455">
    <property type="entry name" value="HTHTETR"/>
</dbReference>
<dbReference type="GO" id="GO:0000976">
    <property type="term" value="F:transcription cis-regulatory region binding"/>
    <property type="evidence" value="ECO:0007669"/>
    <property type="project" value="TreeGrafter"/>
</dbReference>
<keyword evidence="3" id="KW-0804">Transcription</keyword>
<dbReference type="InterPro" id="IPR009057">
    <property type="entry name" value="Homeodomain-like_sf"/>
</dbReference>
<dbReference type="Proteomes" id="UP000052268">
    <property type="component" value="Unassembled WGS sequence"/>
</dbReference>
<evidence type="ECO:0000256" key="4">
    <source>
        <dbReference type="PROSITE-ProRule" id="PRU00335"/>
    </source>
</evidence>
<organism evidence="6 7">
    <name type="scientific">Novosphingobium barchaimii LL02</name>
    <dbReference type="NCBI Taxonomy" id="1114963"/>
    <lineage>
        <taxon>Bacteria</taxon>
        <taxon>Pseudomonadati</taxon>
        <taxon>Pseudomonadota</taxon>
        <taxon>Alphaproteobacteria</taxon>
        <taxon>Sphingomonadales</taxon>
        <taxon>Sphingomonadaceae</taxon>
        <taxon>Novosphingobium</taxon>
    </lineage>
</organism>
<dbReference type="Pfam" id="PF14246">
    <property type="entry name" value="TetR_C_7"/>
    <property type="match status" value="1"/>
</dbReference>
<gene>
    <name evidence="6" type="ORF">V474_23195</name>
</gene>
<evidence type="ECO:0000313" key="6">
    <source>
        <dbReference type="EMBL" id="KMS53577.1"/>
    </source>
</evidence>